<comment type="subcellular location">
    <subcellularLocation>
        <location evidence="1">Membrane</location>
        <topology evidence="1">Single-pass membrane protein</topology>
    </subcellularLocation>
</comment>
<evidence type="ECO:0000256" key="6">
    <source>
        <dbReference type="ARBA" id="ARBA00022692"/>
    </source>
</evidence>
<keyword evidence="7 10" id="KW-0732">Signal</keyword>
<dbReference type="InterPro" id="IPR002213">
    <property type="entry name" value="UDP_glucos_trans"/>
</dbReference>
<keyword evidence="8" id="KW-0472">Membrane</keyword>
<evidence type="ECO:0000313" key="12">
    <source>
        <dbReference type="Proteomes" id="UP000694421"/>
    </source>
</evidence>
<dbReference type="GO" id="GO:0015020">
    <property type="term" value="F:glucuronosyltransferase activity"/>
    <property type="evidence" value="ECO:0007669"/>
    <property type="project" value="UniProtKB-EC"/>
</dbReference>
<dbReference type="Pfam" id="PF00201">
    <property type="entry name" value="UDPGT"/>
    <property type="match status" value="1"/>
</dbReference>
<reference evidence="11" key="2">
    <citation type="submission" date="2025-09" db="UniProtKB">
        <authorList>
            <consortium name="Ensembl"/>
        </authorList>
    </citation>
    <scope>IDENTIFICATION</scope>
</reference>
<dbReference type="Ensembl" id="ENSSMRT00000031722.1">
    <property type="protein sequence ID" value="ENSSMRP00000027145.1"/>
    <property type="gene ID" value="ENSSMRG00000020943.1"/>
</dbReference>
<dbReference type="EC" id="2.4.1.17" evidence="3"/>
<comment type="similarity">
    <text evidence="2">Belongs to the UDP-glycosyltransferase family.</text>
</comment>
<protein>
    <recommendedName>
        <fullName evidence="3">glucuronosyltransferase</fullName>
        <ecNumber evidence="3">2.4.1.17</ecNumber>
    </recommendedName>
</protein>
<evidence type="ECO:0000256" key="9">
    <source>
        <dbReference type="ARBA" id="ARBA00023180"/>
    </source>
</evidence>
<feature type="chain" id="PRO_5034531869" description="glucuronosyltransferase" evidence="10">
    <location>
        <begin position="27"/>
        <end position="305"/>
    </location>
</feature>
<keyword evidence="12" id="KW-1185">Reference proteome</keyword>
<dbReference type="Gene3D" id="3.40.50.2000">
    <property type="entry name" value="Glycogen Phosphorylase B"/>
    <property type="match status" value="1"/>
</dbReference>
<reference evidence="11" key="1">
    <citation type="submission" date="2025-08" db="UniProtKB">
        <authorList>
            <consortium name="Ensembl"/>
        </authorList>
    </citation>
    <scope>IDENTIFICATION</scope>
</reference>
<sequence>MARLNLRCQVAAGLTVLLCLWDFAESGKLLVVPPDGSHWLSMKVLVEKLAQRGHDVVVVMPENSLLLRTSQHFTVKTYSVPYTQKQLDEIYGNIGMNPFNNLPFLEKSIQFYVNMSQFMTMLASACQHLLLDKDLVTFFQQKKFDALLSDPAFPCGSILAEYLSLPSVYFLRGLPCAMDFDAAQCPNPWSYIPASYTTFSDHMTFSERVKNLLMVPVNLFVCRMFFGKYEQLASELLQKEITIMDLLRKASIWLFRYEFAFEYPRPVMPNMFFIGGINCAQKKPLSEVCYFSTWMIFCGMVWGWQ</sequence>
<dbReference type="Proteomes" id="UP000694421">
    <property type="component" value="Unplaced"/>
</dbReference>
<evidence type="ECO:0000256" key="3">
    <source>
        <dbReference type="ARBA" id="ARBA00012544"/>
    </source>
</evidence>
<evidence type="ECO:0000256" key="8">
    <source>
        <dbReference type="ARBA" id="ARBA00022989"/>
    </source>
</evidence>
<name>A0A8D0E788_SALMN</name>
<dbReference type="PANTHER" id="PTHR48043:SF161">
    <property type="entry name" value="UDP GLUCURONOSYLTRANSFERASE FAMILY 1 MEMBER A1"/>
    <property type="match status" value="1"/>
</dbReference>
<dbReference type="FunFam" id="3.40.50.2000:FF:000066">
    <property type="entry name" value="UDP-glucuronosyltransferase 1-1"/>
    <property type="match status" value="1"/>
</dbReference>
<dbReference type="GO" id="GO:0016020">
    <property type="term" value="C:membrane"/>
    <property type="evidence" value="ECO:0007669"/>
    <property type="project" value="UniProtKB-SubCell"/>
</dbReference>
<keyword evidence="5" id="KW-0808">Transferase</keyword>
<dbReference type="InterPro" id="IPR050271">
    <property type="entry name" value="UDP-glycosyltransferase"/>
</dbReference>
<keyword evidence="6" id="KW-0812">Transmembrane</keyword>
<evidence type="ECO:0000256" key="7">
    <source>
        <dbReference type="ARBA" id="ARBA00022729"/>
    </source>
</evidence>
<dbReference type="AlphaFoldDB" id="A0A8D0E788"/>
<organism evidence="11 12">
    <name type="scientific">Salvator merianae</name>
    <name type="common">Argentine black and white tegu</name>
    <name type="synonym">Tupinambis merianae</name>
    <dbReference type="NCBI Taxonomy" id="96440"/>
    <lineage>
        <taxon>Eukaryota</taxon>
        <taxon>Metazoa</taxon>
        <taxon>Chordata</taxon>
        <taxon>Craniata</taxon>
        <taxon>Vertebrata</taxon>
        <taxon>Euteleostomi</taxon>
        <taxon>Lepidosauria</taxon>
        <taxon>Squamata</taxon>
        <taxon>Bifurcata</taxon>
        <taxon>Unidentata</taxon>
        <taxon>Episquamata</taxon>
        <taxon>Laterata</taxon>
        <taxon>Teiioidea</taxon>
        <taxon>Teiidae</taxon>
        <taxon>Salvator</taxon>
    </lineage>
</organism>
<proteinExistence type="inferred from homology"/>
<evidence type="ECO:0000313" key="11">
    <source>
        <dbReference type="Ensembl" id="ENSSMRP00000027145.1"/>
    </source>
</evidence>
<evidence type="ECO:0000256" key="4">
    <source>
        <dbReference type="ARBA" id="ARBA00022676"/>
    </source>
</evidence>
<evidence type="ECO:0000256" key="2">
    <source>
        <dbReference type="ARBA" id="ARBA00009995"/>
    </source>
</evidence>
<feature type="signal peptide" evidence="10">
    <location>
        <begin position="1"/>
        <end position="26"/>
    </location>
</feature>
<dbReference type="SUPFAM" id="SSF53756">
    <property type="entry name" value="UDP-Glycosyltransferase/glycogen phosphorylase"/>
    <property type="match status" value="1"/>
</dbReference>
<evidence type="ECO:0000256" key="1">
    <source>
        <dbReference type="ARBA" id="ARBA00004167"/>
    </source>
</evidence>
<dbReference type="GeneTree" id="ENSGT00940000159677"/>
<accession>A0A8D0E788</accession>
<keyword evidence="4" id="KW-0328">Glycosyltransferase</keyword>
<dbReference type="PANTHER" id="PTHR48043">
    <property type="entry name" value="EG:EG0003.4 PROTEIN-RELATED"/>
    <property type="match status" value="1"/>
</dbReference>
<evidence type="ECO:0000256" key="5">
    <source>
        <dbReference type="ARBA" id="ARBA00022679"/>
    </source>
</evidence>
<evidence type="ECO:0000256" key="10">
    <source>
        <dbReference type="SAM" id="SignalP"/>
    </source>
</evidence>
<dbReference type="OMA" id="PCALEHT"/>
<keyword evidence="8" id="KW-1133">Transmembrane helix</keyword>
<keyword evidence="9" id="KW-0325">Glycoprotein</keyword>